<dbReference type="InterPro" id="IPR009057">
    <property type="entry name" value="Homeodomain-like_sf"/>
</dbReference>
<evidence type="ECO:0000313" key="1">
    <source>
        <dbReference type="EMBL" id="CUP80772.1"/>
    </source>
</evidence>
<protein>
    <submittedName>
        <fullName evidence="1">Transcriptional regulator, TetR family</fullName>
    </submittedName>
</protein>
<gene>
    <name evidence="1" type="ORF">ERS852480_04138</name>
</gene>
<dbReference type="Gene3D" id="1.10.357.10">
    <property type="entry name" value="Tetracycline Repressor, domain 2"/>
    <property type="match status" value="1"/>
</dbReference>
<name>A0A174R5H9_9FIRM</name>
<dbReference type="AlphaFoldDB" id="A0A174R5H9"/>
<proteinExistence type="predicted"/>
<dbReference type="SUPFAM" id="SSF46689">
    <property type="entry name" value="Homeodomain-like"/>
    <property type="match status" value="1"/>
</dbReference>
<accession>A0A174R5H9</accession>
<evidence type="ECO:0000313" key="2">
    <source>
        <dbReference type="Proteomes" id="UP000095512"/>
    </source>
</evidence>
<organism evidence="1 2">
    <name type="scientific">Enterocloster clostridioformis</name>
    <dbReference type="NCBI Taxonomy" id="1531"/>
    <lineage>
        <taxon>Bacteria</taxon>
        <taxon>Bacillati</taxon>
        <taxon>Bacillota</taxon>
        <taxon>Clostridia</taxon>
        <taxon>Lachnospirales</taxon>
        <taxon>Lachnospiraceae</taxon>
        <taxon>Enterocloster</taxon>
    </lineage>
</organism>
<dbReference type="RefSeq" id="WP_243271722.1">
    <property type="nucleotide sequence ID" value="NZ_CATYWZ010000048.1"/>
</dbReference>
<reference evidence="1 2" key="1">
    <citation type="submission" date="2015-09" db="EMBL/GenBank/DDBJ databases">
        <authorList>
            <consortium name="Pathogen Informatics"/>
        </authorList>
    </citation>
    <scope>NUCLEOTIDE SEQUENCE [LARGE SCALE GENOMIC DNA]</scope>
    <source>
        <strain evidence="1 2">2789STDY5834865</strain>
    </source>
</reference>
<dbReference type="EMBL" id="CZAB01000053">
    <property type="protein sequence ID" value="CUP80772.1"/>
    <property type="molecule type" value="Genomic_DNA"/>
</dbReference>
<dbReference type="Proteomes" id="UP000095512">
    <property type="component" value="Unassembled WGS sequence"/>
</dbReference>
<sequence length="124" mass="14768">MSRLADAGGVSKSLLFHYFLNKKELYLYLWEHAGRLYREKVRKGDTQTTDLFEILCQRVLAGCVFMRETPTIYLFILRAFLRKTRKSGKNFRIIIRQRFFTEQRIYGGRQIWTCSGRVLIRSCC</sequence>